<feature type="transmembrane region" description="Helical" evidence="1">
    <location>
        <begin position="202"/>
        <end position="221"/>
    </location>
</feature>
<protein>
    <recommendedName>
        <fullName evidence="4">EXPERA domain-containing protein</fullName>
    </recommendedName>
</protein>
<gene>
    <name evidence="2" type="ORF">G7Y85_15900</name>
</gene>
<dbReference type="EMBL" id="JAAMOW010000008">
    <property type="protein sequence ID" value="NGY06257.1"/>
    <property type="molecule type" value="Genomic_DNA"/>
</dbReference>
<accession>A0A6M2BWG0</accession>
<organism evidence="2 3">
    <name type="scientific">Solimonas terrae</name>
    <dbReference type="NCBI Taxonomy" id="1396819"/>
    <lineage>
        <taxon>Bacteria</taxon>
        <taxon>Pseudomonadati</taxon>
        <taxon>Pseudomonadota</taxon>
        <taxon>Gammaproteobacteria</taxon>
        <taxon>Nevskiales</taxon>
        <taxon>Nevskiaceae</taxon>
        <taxon>Solimonas</taxon>
    </lineage>
</organism>
<keyword evidence="1" id="KW-0472">Membrane</keyword>
<dbReference type="Proteomes" id="UP000472676">
    <property type="component" value="Unassembled WGS sequence"/>
</dbReference>
<feature type="transmembrane region" description="Helical" evidence="1">
    <location>
        <begin position="29"/>
        <end position="52"/>
    </location>
</feature>
<sequence length="231" mass="26160">MTTLTKSAGFGGYDAHQIASQAAQRRADYWMISGTLLMGCAVLGLIGLPLFFRGIWLQSQAAKAGLTMRPTIVTLIGYLVIIDSALNSIGWTLDLFAHHTLINRVLTTGWGAMFDGGYFWHYNELWLGGAGAPGEKAWEISLIPVLFCARMAAAIGLLQMKRWGQQWLIVTCWMGMIVWFGYNTNMTIFADVRYSHITFPVWGWWLYDIWYITPFLSLPYLHTVNREIFSD</sequence>
<name>A0A6M2BWG0_9GAMM</name>
<evidence type="ECO:0000313" key="3">
    <source>
        <dbReference type="Proteomes" id="UP000472676"/>
    </source>
</evidence>
<feature type="transmembrane region" description="Helical" evidence="1">
    <location>
        <begin position="140"/>
        <end position="158"/>
    </location>
</feature>
<dbReference type="AlphaFoldDB" id="A0A6M2BWG0"/>
<keyword evidence="3" id="KW-1185">Reference proteome</keyword>
<keyword evidence="1" id="KW-0812">Transmembrane</keyword>
<dbReference type="RefSeq" id="WP_166259393.1">
    <property type="nucleotide sequence ID" value="NZ_JAAMOW010000008.1"/>
</dbReference>
<feature type="transmembrane region" description="Helical" evidence="1">
    <location>
        <begin position="101"/>
        <end position="120"/>
    </location>
</feature>
<evidence type="ECO:0000256" key="1">
    <source>
        <dbReference type="SAM" id="Phobius"/>
    </source>
</evidence>
<reference evidence="2 3" key="1">
    <citation type="journal article" date="2014" name="Int. J. Syst. Evol. Microbiol.">
        <title>Solimonas terrae sp. nov., isolated from soil.</title>
        <authorList>
            <person name="Kim S.J."/>
            <person name="Moon J.Y."/>
            <person name="Weon H.Y."/>
            <person name="Ahn J.H."/>
            <person name="Chen W.M."/>
            <person name="Kwon S.W."/>
        </authorList>
    </citation>
    <scope>NUCLEOTIDE SEQUENCE [LARGE SCALE GENOMIC DNA]</scope>
    <source>
        <strain evidence="2 3">KIS83-12</strain>
    </source>
</reference>
<evidence type="ECO:0008006" key="4">
    <source>
        <dbReference type="Google" id="ProtNLM"/>
    </source>
</evidence>
<evidence type="ECO:0000313" key="2">
    <source>
        <dbReference type="EMBL" id="NGY06257.1"/>
    </source>
</evidence>
<proteinExistence type="predicted"/>
<keyword evidence="1" id="KW-1133">Transmembrane helix</keyword>
<comment type="caution">
    <text evidence="2">The sequence shown here is derived from an EMBL/GenBank/DDBJ whole genome shotgun (WGS) entry which is preliminary data.</text>
</comment>
<feature type="transmembrane region" description="Helical" evidence="1">
    <location>
        <begin position="165"/>
        <end position="182"/>
    </location>
</feature>
<feature type="transmembrane region" description="Helical" evidence="1">
    <location>
        <begin position="72"/>
        <end position="89"/>
    </location>
</feature>